<dbReference type="GO" id="GO:0003676">
    <property type="term" value="F:nucleic acid binding"/>
    <property type="evidence" value="ECO:0007669"/>
    <property type="project" value="InterPro"/>
</dbReference>
<feature type="domain" description="RNase H type-1" evidence="2">
    <location>
        <begin position="102"/>
        <end position="229"/>
    </location>
</feature>
<dbReference type="CDD" id="cd09276">
    <property type="entry name" value="Rnase_HI_RT_non_LTR"/>
    <property type="match status" value="1"/>
</dbReference>
<evidence type="ECO:0000259" key="2">
    <source>
        <dbReference type="PROSITE" id="PS50879"/>
    </source>
</evidence>
<dbReference type="AlphaFoldDB" id="A0AAV4TW17"/>
<keyword evidence="4" id="KW-1185">Reference proteome</keyword>
<dbReference type="InterPro" id="IPR002156">
    <property type="entry name" value="RNaseH_domain"/>
</dbReference>
<comment type="caution">
    <text evidence="3">The sequence shown here is derived from an EMBL/GenBank/DDBJ whole genome shotgun (WGS) entry which is preliminary data.</text>
</comment>
<dbReference type="SUPFAM" id="SSF53098">
    <property type="entry name" value="Ribonuclease H-like"/>
    <property type="match status" value="1"/>
</dbReference>
<evidence type="ECO:0000313" key="3">
    <source>
        <dbReference type="EMBL" id="GIY49462.1"/>
    </source>
</evidence>
<evidence type="ECO:0000313" key="4">
    <source>
        <dbReference type="Proteomes" id="UP001054945"/>
    </source>
</evidence>
<protein>
    <submittedName>
        <fullName evidence="3">RNase H domain-containing protein</fullName>
    </submittedName>
</protein>
<dbReference type="InterPro" id="IPR012337">
    <property type="entry name" value="RNaseH-like_sf"/>
</dbReference>
<dbReference type="Proteomes" id="UP001054945">
    <property type="component" value="Unassembled WGS sequence"/>
</dbReference>
<organism evidence="3 4">
    <name type="scientific">Caerostris extrusa</name>
    <name type="common">Bark spider</name>
    <name type="synonym">Caerostris bankana</name>
    <dbReference type="NCBI Taxonomy" id="172846"/>
    <lineage>
        <taxon>Eukaryota</taxon>
        <taxon>Metazoa</taxon>
        <taxon>Ecdysozoa</taxon>
        <taxon>Arthropoda</taxon>
        <taxon>Chelicerata</taxon>
        <taxon>Arachnida</taxon>
        <taxon>Araneae</taxon>
        <taxon>Araneomorphae</taxon>
        <taxon>Entelegynae</taxon>
        <taxon>Araneoidea</taxon>
        <taxon>Araneidae</taxon>
        <taxon>Caerostris</taxon>
    </lineage>
</organism>
<dbReference type="GO" id="GO:0004523">
    <property type="term" value="F:RNA-DNA hybrid ribonuclease activity"/>
    <property type="evidence" value="ECO:0007669"/>
    <property type="project" value="InterPro"/>
</dbReference>
<sequence>MAKNMAKSGKPQERQRSRSRPNIKKKFVTTIKPVEVTPENTSLKTKKTVQAKIDVKKINVAIKVEDIQIGDRNITAEDLETNNSILAPWEKTKFGWRYLRPEEEGYCIFTDGSKKDNRVGCAIVILGKACKFRNKTGDLMMRLLSSWQSFMQSEWQSHIITFSIPNAKIITDSRSVLQAINNPSNNSPSIISLKELLKLSPSIELIWTRAHIGVAGNESADIHAKLGTEKPIIDSFHKMPLNLLKSQLLKEKLKTWQQLWSTSIKGREVFQLCPVINLKRIHGNFFINQIITGHGAIAKHQARFFSANPVCFCGTAQEDRDHIIFHCSQWSDIRKDFFPEICKPLTPSNSVKQEGQERSGGNYEIKLQNIIEAIQE</sequence>
<accession>A0AAV4TW17</accession>
<name>A0AAV4TW17_CAEEX</name>
<dbReference type="InterPro" id="IPR036397">
    <property type="entry name" value="RNaseH_sf"/>
</dbReference>
<dbReference type="Gene3D" id="3.30.420.10">
    <property type="entry name" value="Ribonuclease H-like superfamily/Ribonuclease H"/>
    <property type="match status" value="1"/>
</dbReference>
<evidence type="ECO:0000256" key="1">
    <source>
        <dbReference type="SAM" id="MobiDB-lite"/>
    </source>
</evidence>
<gene>
    <name evidence="3" type="primary">AVEN_257448_1</name>
    <name evidence="3" type="ORF">CEXT_666291</name>
</gene>
<feature type="region of interest" description="Disordered" evidence="1">
    <location>
        <begin position="1"/>
        <end position="24"/>
    </location>
</feature>
<dbReference type="PROSITE" id="PS50879">
    <property type="entry name" value="RNASE_H_1"/>
    <property type="match status" value="1"/>
</dbReference>
<proteinExistence type="predicted"/>
<dbReference type="EMBL" id="BPLR01011838">
    <property type="protein sequence ID" value="GIY49462.1"/>
    <property type="molecule type" value="Genomic_DNA"/>
</dbReference>
<reference evidence="3 4" key="1">
    <citation type="submission" date="2021-06" db="EMBL/GenBank/DDBJ databases">
        <title>Caerostris extrusa draft genome.</title>
        <authorList>
            <person name="Kono N."/>
            <person name="Arakawa K."/>
        </authorList>
    </citation>
    <scope>NUCLEOTIDE SEQUENCE [LARGE SCALE GENOMIC DNA]</scope>
</reference>